<keyword evidence="2" id="KW-1185">Reference proteome</keyword>
<dbReference type="RefSeq" id="WP_130505365.1">
    <property type="nucleotide sequence ID" value="NZ_SHLC01000001.1"/>
</dbReference>
<proteinExistence type="predicted"/>
<sequence>MTNIRGAGLVLQGGEGHEGFFIDHKGTAGLFGGLSVRSSSVEIPQDVGEFDVPVFKTARSVAIQGTCEASSPERLDHFALQLSGALADGSLGSWVFDFPGGPRWANGRVVGQEFEPEVWGELATFLLQLKFAKPQLFGNMNTAAAAQSVTIFHYGNFKASPVLVITPTSSMTSGYTLNLPGGKKVIVTQPLTTGHVHEYNTATGRLKLDGVLQVGATSRRDTIAVKGGAQVTISITATVGAGLITPFTPDTFI</sequence>
<evidence type="ECO:0000313" key="2">
    <source>
        <dbReference type="Proteomes" id="UP000291483"/>
    </source>
</evidence>
<dbReference type="Proteomes" id="UP000291483">
    <property type="component" value="Unassembled WGS sequence"/>
</dbReference>
<protein>
    <submittedName>
        <fullName evidence="1">Uncharacterized protein</fullName>
    </submittedName>
</protein>
<reference evidence="1 2" key="1">
    <citation type="submission" date="2019-02" db="EMBL/GenBank/DDBJ databases">
        <title>Sequencing the genomes of 1000 actinobacteria strains.</title>
        <authorList>
            <person name="Klenk H.-P."/>
        </authorList>
    </citation>
    <scope>NUCLEOTIDE SEQUENCE [LARGE SCALE GENOMIC DNA]</scope>
    <source>
        <strain evidence="1 2">DSM 18319</strain>
    </source>
</reference>
<dbReference type="OrthoDB" id="4948693at2"/>
<organism evidence="1 2">
    <name type="scientific">Microterricola gilva</name>
    <dbReference type="NCBI Taxonomy" id="393267"/>
    <lineage>
        <taxon>Bacteria</taxon>
        <taxon>Bacillati</taxon>
        <taxon>Actinomycetota</taxon>
        <taxon>Actinomycetes</taxon>
        <taxon>Micrococcales</taxon>
        <taxon>Microbacteriaceae</taxon>
        <taxon>Microterricola</taxon>
    </lineage>
</organism>
<dbReference type="EMBL" id="SHLC01000001">
    <property type="protein sequence ID" value="RZU64941.1"/>
    <property type="molecule type" value="Genomic_DNA"/>
</dbReference>
<accession>A0A4Q8ALK7</accession>
<evidence type="ECO:0000313" key="1">
    <source>
        <dbReference type="EMBL" id="RZU64941.1"/>
    </source>
</evidence>
<dbReference type="AlphaFoldDB" id="A0A4Q8ALK7"/>
<gene>
    <name evidence="1" type="ORF">EV379_1252</name>
</gene>
<name>A0A4Q8ALK7_9MICO</name>
<comment type="caution">
    <text evidence="1">The sequence shown here is derived from an EMBL/GenBank/DDBJ whole genome shotgun (WGS) entry which is preliminary data.</text>
</comment>